<reference evidence="3 4" key="1">
    <citation type="submission" date="2018-08" db="EMBL/GenBank/DDBJ databases">
        <title>Genomic Encyclopedia of Type Strains, Phase III (KMG-III): the genomes of soil and plant-associated and newly described type strains.</title>
        <authorList>
            <person name="Whitman W."/>
        </authorList>
    </citation>
    <scope>NUCLEOTIDE SEQUENCE [LARGE SCALE GENOMIC DNA]</scope>
    <source>
        <strain evidence="3 4">CGMCC 1.10966</strain>
    </source>
</reference>
<dbReference type="GO" id="GO:0005975">
    <property type="term" value="P:carbohydrate metabolic process"/>
    <property type="evidence" value="ECO:0007669"/>
    <property type="project" value="InterPro"/>
</dbReference>
<evidence type="ECO:0000259" key="2">
    <source>
        <dbReference type="Pfam" id="PF17390"/>
    </source>
</evidence>
<dbReference type="AlphaFoldDB" id="A0A3D9R2Z9"/>
<dbReference type="PANTHER" id="PTHR33307">
    <property type="entry name" value="ALPHA-RHAMNOSIDASE (EUROFUNG)"/>
    <property type="match status" value="1"/>
</dbReference>
<evidence type="ECO:0000313" key="3">
    <source>
        <dbReference type="EMBL" id="REE69640.1"/>
    </source>
</evidence>
<organism evidence="3 4">
    <name type="scientific">Paenibacillus taihuensis</name>
    <dbReference type="NCBI Taxonomy" id="1156355"/>
    <lineage>
        <taxon>Bacteria</taxon>
        <taxon>Bacillati</taxon>
        <taxon>Bacillota</taxon>
        <taxon>Bacilli</taxon>
        <taxon>Bacillales</taxon>
        <taxon>Paenibacillaceae</taxon>
        <taxon>Paenibacillus</taxon>
    </lineage>
</organism>
<dbReference type="SUPFAM" id="SSF48208">
    <property type="entry name" value="Six-hairpin glycosidases"/>
    <property type="match status" value="1"/>
</dbReference>
<name>A0A3D9R2Z9_9BACL</name>
<gene>
    <name evidence="3" type="ORF">A8990_13237</name>
</gene>
<dbReference type="InterPro" id="IPR016007">
    <property type="entry name" value="Alpha_rhamnosid"/>
</dbReference>
<dbReference type="Pfam" id="PF17390">
    <property type="entry name" value="Bac_rhamnosid_C"/>
    <property type="match status" value="1"/>
</dbReference>
<dbReference type="PANTHER" id="PTHR33307:SF6">
    <property type="entry name" value="ALPHA-RHAMNOSIDASE (EUROFUNG)-RELATED"/>
    <property type="match status" value="1"/>
</dbReference>
<feature type="domain" description="Alpha-L-rhamnosidase C-terminal" evidence="2">
    <location>
        <begin position="365"/>
        <end position="419"/>
    </location>
</feature>
<evidence type="ECO:0000259" key="1">
    <source>
        <dbReference type="Pfam" id="PF08531"/>
    </source>
</evidence>
<dbReference type="InterPro" id="IPR008928">
    <property type="entry name" value="6-hairpin_glycosidase_sf"/>
</dbReference>
<protein>
    <submittedName>
        <fullName evidence="3">Alpha-L-rhamnosidase-like protein</fullName>
    </submittedName>
</protein>
<dbReference type="InterPro" id="IPR013737">
    <property type="entry name" value="Bac_rhamnosid_N"/>
</dbReference>
<feature type="domain" description="Bacterial alpha-L-rhamnosidase N-terminal" evidence="1">
    <location>
        <begin position="19"/>
        <end position="187"/>
    </location>
</feature>
<evidence type="ECO:0000313" key="4">
    <source>
        <dbReference type="Proteomes" id="UP000256304"/>
    </source>
</evidence>
<dbReference type="InterPro" id="IPR035398">
    <property type="entry name" value="Bac_rhamnosid_C"/>
</dbReference>
<keyword evidence="4" id="KW-1185">Reference proteome</keyword>
<dbReference type="EMBL" id="QTTN01000032">
    <property type="protein sequence ID" value="REE69640.1"/>
    <property type="molecule type" value="Genomic_DNA"/>
</dbReference>
<comment type="caution">
    <text evidence="3">The sequence shown here is derived from an EMBL/GenBank/DDBJ whole genome shotgun (WGS) entry which is preliminary data.</text>
</comment>
<accession>A0A3D9R2Z9</accession>
<dbReference type="GO" id="GO:0016787">
    <property type="term" value="F:hydrolase activity"/>
    <property type="evidence" value="ECO:0007669"/>
    <property type="project" value="UniProtKB-KW"/>
</dbReference>
<dbReference type="Proteomes" id="UP000256304">
    <property type="component" value="Unassembled WGS sequence"/>
</dbReference>
<dbReference type="Pfam" id="PF08531">
    <property type="entry name" value="Bac_rhamnosid_N"/>
    <property type="match status" value="1"/>
</dbReference>
<dbReference type="RefSeq" id="WP_181909721.1">
    <property type="nucleotide sequence ID" value="NZ_QTTN01000032.1"/>
</dbReference>
<sequence length="477" mass="53900">MADEAISSPLFRREFSLNKPVHQATAYITGLGYDELPCNGRKVGDHVLAPNWTDFDETSKRVHYIAYEMIDCLRSGENAIGVMLGNGFYNQTERTIEGHMRYDSPRFLFQLKIENEDGSQEWIVSDDSWSCSQGLITSNNMFLGETYDAGLEQVGWDFPGFYSSMWVQAQPVRKPTGRLVSQLSPAVIGLMIQIADVLGRTEDRDHYRQMLKGTISAFNEEFLDRNKACYSIGRQGAEVFPFVLGCVPVELEARVWARLLQHYQVDLAGHLDTGIFGTAFLFDLLSNRGETDTALTILSKRDYPSYRFMIEQGATTLWERWDELESHNLPMFGSVSAWFYRVVAGLAPHRDAVAFDKAELRQFCSNKLDYAKASVHTIQRQYSIHWSRTENGGGVKVAIPSNSSAELYFPIEKVGAAVNEVKGSGTMNPLSEPGEVRRFLQDNQIPNGDIYLKEGLLYINLVKPTERGVRLLADSYR</sequence>
<proteinExistence type="predicted"/>
<dbReference type="Gene3D" id="2.60.420.10">
    <property type="entry name" value="Maltose phosphorylase, domain 3"/>
    <property type="match status" value="1"/>
</dbReference>
<dbReference type="Gene3D" id="2.60.120.260">
    <property type="entry name" value="Galactose-binding domain-like"/>
    <property type="match status" value="1"/>
</dbReference>